<name>A0ABQ3SL36_9ACTN</name>
<keyword evidence="3" id="KW-1185">Reference proteome</keyword>
<gene>
    <name evidence="2" type="ORF">Snoj_27650</name>
</gene>
<dbReference type="EMBL" id="BNEC01000005">
    <property type="protein sequence ID" value="GHI68847.1"/>
    <property type="molecule type" value="Genomic_DNA"/>
</dbReference>
<comment type="caution">
    <text evidence="2">The sequence shown here is derived from an EMBL/GenBank/DDBJ whole genome shotgun (WGS) entry which is preliminary data.</text>
</comment>
<dbReference type="Proteomes" id="UP000613974">
    <property type="component" value="Unassembled WGS sequence"/>
</dbReference>
<sequence length="111" mass="11833">MRTLSEVASIRQCPQRPQPPPPVKSITAGQSRPWGGGSADAAPLQPRDKEATGARPGGFFHAAASGRRQQIETVSDIGTSHQARIHTVTGNRPQIPPLPALSSANRRPWSL</sequence>
<evidence type="ECO:0000313" key="3">
    <source>
        <dbReference type="Proteomes" id="UP000613974"/>
    </source>
</evidence>
<feature type="region of interest" description="Disordered" evidence="1">
    <location>
        <begin position="1"/>
        <end position="68"/>
    </location>
</feature>
<evidence type="ECO:0000313" key="2">
    <source>
        <dbReference type="EMBL" id="GHI68847.1"/>
    </source>
</evidence>
<organism evidence="2 3">
    <name type="scientific">Streptomyces nojiriensis</name>
    <dbReference type="NCBI Taxonomy" id="66374"/>
    <lineage>
        <taxon>Bacteria</taxon>
        <taxon>Bacillati</taxon>
        <taxon>Actinomycetota</taxon>
        <taxon>Actinomycetes</taxon>
        <taxon>Kitasatosporales</taxon>
        <taxon>Streptomycetaceae</taxon>
        <taxon>Streptomyces</taxon>
    </lineage>
</organism>
<proteinExistence type="predicted"/>
<accession>A0ABQ3SL36</accession>
<feature type="region of interest" description="Disordered" evidence="1">
    <location>
        <begin position="87"/>
        <end position="111"/>
    </location>
</feature>
<evidence type="ECO:0000256" key="1">
    <source>
        <dbReference type="SAM" id="MobiDB-lite"/>
    </source>
</evidence>
<reference evidence="3" key="1">
    <citation type="submission" date="2023-07" db="EMBL/GenBank/DDBJ databases">
        <title>Whole genome shotgun sequence of Streptomyces nojiriensis NBRC 13794.</title>
        <authorList>
            <person name="Komaki H."/>
            <person name="Tamura T."/>
        </authorList>
    </citation>
    <scope>NUCLEOTIDE SEQUENCE [LARGE SCALE GENOMIC DNA]</scope>
    <source>
        <strain evidence="3">NBRC 13794</strain>
    </source>
</reference>
<protein>
    <submittedName>
        <fullName evidence="2">Uncharacterized protein</fullName>
    </submittedName>
</protein>